<dbReference type="SMART" id="SM00360">
    <property type="entry name" value="RRM"/>
    <property type="match status" value="1"/>
</dbReference>
<dbReference type="EMBL" id="OZ021735">
    <property type="protein sequence ID" value="CAK9308960.1"/>
    <property type="molecule type" value="Genomic_DNA"/>
</dbReference>
<keyword evidence="1" id="KW-0694">RNA-binding</keyword>
<dbReference type="Pfam" id="PF00076">
    <property type="entry name" value="RRM_1"/>
    <property type="match status" value="1"/>
</dbReference>
<dbReference type="PANTHER" id="PTHR32343:SF16">
    <property type="entry name" value="RNA-BINDING (RRM_RBD_RNP MOTIFS) FAMILY PROTEIN"/>
    <property type="match status" value="1"/>
</dbReference>
<dbReference type="PROSITE" id="PS50102">
    <property type="entry name" value="RRM"/>
    <property type="match status" value="1"/>
</dbReference>
<gene>
    <name evidence="3" type="ORF">CITCOLO1_LOCUS480</name>
</gene>
<dbReference type="Proteomes" id="UP001642487">
    <property type="component" value="Chromosome 1"/>
</dbReference>
<dbReference type="SUPFAM" id="SSF54928">
    <property type="entry name" value="RNA-binding domain, RBD"/>
    <property type="match status" value="1"/>
</dbReference>
<name>A0ABP0XQH1_9ROSI</name>
<evidence type="ECO:0000259" key="2">
    <source>
        <dbReference type="PROSITE" id="PS50102"/>
    </source>
</evidence>
<evidence type="ECO:0000313" key="4">
    <source>
        <dbReference type="Proteomes" id="UP001642487"/>
    </source>
</evidence>
<feature type="domain" description="RRM" evidence="2">
    <location>
        <begin position="102"/>
        <end position="176"/>
    </location>
</feature>
<reference evidence="3 4" key="1">
    <citation type="submission" date="2024-03" db="EMBL/GenBank/DDBJ databases">
        <authorList>
            <person name="Gkanogiannis A."/>
            <person name="Becerra Lopez-Lavalle L."/>
        </authorList>
    </citation>
    <scope>NUCLEOTIDE SEQUENCE [LARGE SCALE GENOMIC DNA]</scope>
</reference>
<accession>A0ABP0XQH1</accession>
<dbReference type="InterPro" id="IPR000504">
    <property type="entry name" value="RRM_dom"/>
</dbReference>
<dbReference type="InterPro" id="IPR035979">
    <property type="entry name" value="RBD_domain_sf"/>
</dbReference>
<dbReference type="InterPro" id="IPR012677">
    <property type="entry name" value="Nucleotide-bd_a/b_plait_sf"/>
</dbReference>
<dbReference type="Gene3D" id="3.30.70.330">
    <property type="match status" value="1"/>
</dbReference>
<protein>
    <recommendedName>
        <fullName evidence="2">RRM domain-containing protein</fullName>
    </recommendedName>
</protein>
<proteinExistence type="predicted"/>
<sequence>MMRRFCANRKPPSEEDKTLFQTHTFFNHSLSHAPIQFLRLSHAPFQRLQLIPPQTSVPSPTKLIPKTHTHTHTKKKKKKKCRLNFQVSARPPPLLLTELQTGFLLQFNLSPKATENDVYDFFCHCGAVEHVEILRSGDYACTAYVTFQDAFALETAILLSGAEILDQCVFISRWGTYIDESDTWNSHSQMANDNTSLMVTEIMHSVHTPGEAVTMAQQVVKTMLSKGYVLTKDALVKAKAFDDSCQVSATAAAKVYDLSNRIGLTETIHAGMETVKYIDEKFHVSNITRSAAAVTGTAAVVAVTVTGKAAMAAGNAVINSSYFSKGALWVSDMLSRAAKAAAEVGKNSSK</sequence>
<evidence type="ECO:0000313" key="3">
    <source>
        <dbReference type="EMBL" id="CAK9308960.1"/>
    </source>
</evidence>
<organism evidence="3 4">
    <name type="scientific">Citrullus colocynthis</name>
    <name type="common">colocynth</name>
    <dbReference type="NCBI Taxonomy" id="252529"/>
    <lineage>
        <taxon>Eukaryota</taxon>
        <taxon>Viridiplantae</taxon>
        <taxon>Streptophyta</taxon>
        <taxon>Embryophyta</taxon>
        <taxon>Tracheophyta</taxon>
        <taxon>Spermatophyta</taxon>
        <taxon>Magnoliopsida</taxon>
        <taxon>eudicotyledons</taxon>
        <taxon>Gunneridae</taxon>
        <taxon>Pentapetalae</taxon>
        <taxon>rosids</taxon>
        <taxon>fabids</taxon>
        <taxon>Cucurbitales</taxon>
        <taxon>Cucurbitaceae</taxon>
        <taxon>Benincaseae</taxon>
        <taxon>Citrullus</taxon>
    </lineage>
</organism>
<dbReference type="PANTHER" id="PTHR32343">
    <property type="entry name" value="SERINE/ARGININE-RICH SPLICING FACTOR"/>
    <property type="match status" value="1"/>
</dbReference>
<keyword evidence="4" id="KW-1185">Reference proteome</keyword>
<evidence type="ECO:0000256" key="1">
    <source>
        <dbReference type="PROSITE-ProRule" id="PRU00176"/>
    </source>
</evidence>